<feature type="transmembrane region" description="Helical" evidence="2">
    <location>
        <begin position="130"/>
        <end position="147"/>
    </location>
</feature>
<comment type="caution">
    <text evidence="3">The sequence shown here is derived from an EMBL/GenBank/DDBJ whole genome shotgun (WGS) entry which is preliminary data.</text>
</comment>
<dbReference type="EMBL" id="WIGM01000102">
    <property type="protein sequence ID" value="KAF6840321.1"/>
    <property type="molecule type" value="Genomic_DNA"/>
</dbReference>
<feature type="transmembrane region" description="Helical" evidence="2">
    <location>
        <begin position="583"/>
        <end position="610"/>
    </location>
</feature>
<sequence>MASTAYYHAINAGGTEPPAEARNESATTHRLDLGDETDRETSSGGPLGSLVCPSHVSLSKDDDTSEVITLEPGFTNSEPAVLKTLSWFWDIVLTVSPLFFIVLAILAARLDGSPVANSKYGDKVVEITRLGPTIYPILFAMVAARFYKNAARYRLERPGGMRMSSLEQVFGSQSFASALERLVVVRAQLLLGALILSTWAMSPLGGQSSSRLLRIEERRVEVETLAVYYDNRAYMYPVWSDPDTYRYSASDIVQALYSGSLLSQKKQQRSFSDLWERPKIPQLPWNWTREENGEAWRVVDQDALEAGRDHFTSLIGLSVQSFDFSDISTRYDFKVQSSHFDFKCAMVADTDSEEVFGNLTFWQPKSLNHLNRVQTNLVEILPRYGNFSYAYESFATLLVYPTEVEPVPYLLYASFAAPTGGPGMFQDLHYSAFNCTMAMPNVETEMSCTAQGCSPVRQRQVMDANEDVLVQFRRWAYIENALAAWPNMTKSVPGKASATENFIANDENVYANQKLRIWTGTDEKTFSSRLTTAFNTAWEAGVNPYNITKGSTFTTSALSPDEYWANQTSAVVSRDEKAYYLNVSWAVTLTLATVVLQALAVGGLVLRFLIRGPDILGFASSLTRDNRFVPVKGGSALDGADRAKSLREMRVRIADVQPQESCGYVAFSTIPEDGGSKEGEVAFRPLEKKRLYK</sequence>
<keyword evidence="2" id="KW-1133">Transmembrane helix</keyword>
<keyword evidence="2" id="KW-0812">Transmembrane</keyword>
<gene>
    <name evidence="3" type="ORF">CMUS01_03975</name>
</gene>
<accession>A0A8H6U4T2</accession>
<feature type="transmembrane region" description="Helical" evidence="2">
    <location>
        <begin position="183"/>
        <end position="201"/>
    </location>
</feature>
<evidence type="ECO:0000256" key="2">
    <source>
        <dbReference type="SAM" id="Phobius"/>
    </source>
</evidence>
<keyword evidence="2" id="KW-0472">Membrane</keyword>
<dbReference type="OrthoDB" id="4847662at2759"/>
<name>A0A8H6U4T2_9PEZI</name>
<reference evidence="3" key="1">
    <citation type="journal article" date="2020" name="Phytopathology">
        <title>Genome Sequence Resources of Colletotrichum truncatum, C. plurivorum, C. musicola, and C. sojae: Four Species Pathogenic to Soybean (Glycine max).</title>
        <authorList>
            <person name="Rogerio F."/>
            <person name="Boufleur T.R."/>
            <person name="Ciampi-Guillardi M."/>
            <person name="Sukno S.A."/>
            <person name="Thon M.R."/>
            <person name="Massola Junior N.S."/>
            <person name="Baroncelli R."/>
        </authorList>
    </citation>
    <scope>NUCLEOTIDE SEQUENCE</scope>
    <source>
        <strain evidence="3">LFN0074</strain>
    </source>
</reference>
<protein>
    <submittedName>
        <fullName evidence="3">Uncharacterized protein</fullName>
    </submittedName>
</protein>
<evidence type="ECO:0000313" key="4">
    <source>
        <dbReference type="Proteomes" id="UP000639643"/>
    </source>
</evidence>
<evidence type="ECO:0000256" key="1">
    <source>
        <dbReference type="SAM" id="MobiDB-lite"/>
    </source>
</evidence>
<dbReference type="Proteomes" id="UP000639643">
    <property type="component" value="Unassembled WGS sequence"/>
</dbReference>
<evidence type="ECO:0000313" key="3">
    <source>
        <dbReference type="EMBL" id="KAF6840321.1"/>
    </source>
</evidence>
<dbReference type="AlphaFoldDB" id="A0A8H6U4T2"/>
<feature type="transmembrane region" description="Helical" evidence="2">
    <location>
        <begin position="87"/>
        <end position="110"/>
    </location>
</feature>
<organism evidence="3 4">
    <name type="scientific">Colletotrichum musicola</name>
    <dbReference type="NCBI Taxonomy" id="2175873"/>
    <lineage>
        <taxon>Eukaryota</taxon>
        <taxon>Fungi</taxon>
        <taxon>Dikarya</taxon>
        <taxon>Ascomycota</taxon>
        <taxon>Pezizomycotina</taxon>
        <taxon>Sordariomycetes</taxon>
        <taxon>Hypocreomycetidae</taxon>
        <taxon>Glomerellales</taxon>
        <taxon>Glomerellaceae</taxon>
        <taxon>Colletotrichum</taxon>
        <taxon>Colletotrichum orchidearum species complex</taxon>
    </lineage>
</organism>
<feature type="compositionally biased region" description="Basic and acidic residues" evidence="1">
    <location>
        <begin position="19"/>
        <end position="33"/>
    </location>
</feature>
<feature type="region of interest" description="Disordered" evidence="1">
    <location>
        <begin position="11"/>
        <end position="50"/>
    </location>
</feature>
<proteinExistence type="predicted"/>
<keyword evidence="4" id="KW-1185">Reference proteome</keyword>